<evidence type="ECO:0000313" key="15">
    <source>
        <dbReference type="Proteomes" id="UP000189177"/>
    </source>
</evidence>
<dbReference type="OrthoDB" id="6500477at2"/>
<dbReference type="SUPFAM" id="SSF82861">
    <property type="entry name" value="Mechanosensitive channel protein MscS (YggB), transmembrane region"/>
    <property type="match status" value="1"/>
</dbReference>
<dbReference type="EMBL" id="MUZR01000023">
    <property type="protein sequence ID" value="OOC10149.1"/>
    <property type="molecule type" value="Genomic_DNA"/>
</dbReference>
<name>A0A1V2ZYJ1_9GAMM</name>
<evidence type="ECO:0000259" key="13">
    <source>
        <dbReference type="Pfam" id="PF25392"/>
    </source>
</evidence>
<dbReference type="Gene3D" id="1.10.287.1260">
    <property type="match status" value="1"/>
</dbReference>
<feature type="transmembrane region" description="Helical" evidence="8">
    <location>
        <begin position="181"/>
        <end position="207"/>
    </location>
</feature>
<sequence length="770" mass="84291">MPARLPVPHRLLAVLVFLLTALTLLVSGSAVADETPSSAETHAALIELLEDPEARDRLLETLRASDTPGDEGAADAAPENADEEAVALPRRIARMTQGLAEGAVAEIRTLGTVVEDTAAQLRAIEPIAFGMAVTDLALVIVFTLIVYWVLRRAVSPMFGGLNRWVLNAAERYRLLRTLPGVGLAAVIDFVAVVLAWIAGYALALFVLGETGAMETRHSLFLNAFLLIELARAALRLIFATRYQGLRLLPMEGEEAAYWNAWLARIVSYIGYGLLLLVPLTSLHISLEAGRSLGLLVMLTAFLYAATIILQNRQRVHGRLMVLANRSYFSFTRITTGLLARFWHVLALLYFLALTVVSVVRPEDALPFMATATLQTLIAAFVGFFVATLLTQIIGRRIALPEETREKFPLLETRLNAYVPKALKTMRLVILLIVLAVIADGWGAFNLFDWVRSGAGTLILGTAISVALILLGAALVWLVFASWIEHRLNPNTGNGEPTAREQTLLTIFRNAVAIALLVFTLMIVLAELGMNIGPLLAGAGVLGLAIGFGAQKLVQDIITGVFIQLENAINVGDVITVTGITGTVEKLTIRSLGMRDLAGTYHLIPFSSVDAVSNYMREYAYHVGEYGVAYREDIDEVIVRLREAFEELKQDPEQGPNVLDEMEVHGVTALDDSSVNIRIRIMTAPGTQFGLGRAFNRLVKRHFDAAGIEIPFPHTTLYFGEDKDGSAPAANLRVLESRRVPEADTDDTDYSRDRRARPNPKHKGDYDEVDE</sequence>
<dbReference type="Proteomes" id="UP000189177">
    <property type="component" value="Unassembled WGS sequence"/>
</dbReference>
<keyword evidence="9" id="KW-0732">Signal</keyword>
<feature type="domain" description="Moderate conductance mechanosensitive channel YbiO-like transmembrane helix 1" evidence="13">
    <location>
        <begin position="371"/>
        <end position="449"/>
    </location>
</feature>
<keyword evidence="5 8" id="KW-1133">Transmembrane helix</keyword>
<feature type="signal peptide" evidence="9">
    <location>
        <begin position="1"/>
        <end position="32"/>
    </location>
</feature>
<evidence type="ECO:0000256" key="1">
    <source>
        <dbReference type="ARBA" id="ARBA00004651"/>
    </source>
</evidence>
<dbReference type="GO" id="GO:0008381">
    <property type="term" value="F:mechanosensitive monoatomic ion channel activity"/>
    <property type="evidence" value="ECO:0007669"/>
    <property type="project" value="InterPro"/>
</dbReference>
<dbReference type="SUPFAM" id="SSF82689">
    <property type="entry name" value="Mechanosensitive channel protein MscS (YggB), C-terminal domain"/>
    <property type="match status" value="1"/>
</dbReference>
<organism evidence="14 15">
    <name type="scientific">Thioalkalivibrio halophilus</name>
    <dbReference type="NCBI Taxonomy" id="252474"/>
    <lineage>
        <taxon>Bacteria</taxon>
        <taxon>Pseudomonadati</taxon>
        <taxon>Pseudomonadota</taxon>
        <taxon>Gammaproteobacteria</taxon>
        <taxon>Chromatiales</taxon>
        <taxon>Ectothiorhodospiraceae</taxon>
        <taxon>Thioalkalivibrio</taxon>
    </lineage>
</organism>
<evidence type="ECO:0000259" key="12">
    <source>
        <dbReference type="Pfam" id="PF21088"/>
    </source>
</evidence>
<feature type="transmembrane region" description="Helical" evidence="8">
    <location>
        <begin position="219"/>
        <end position="238"/>
    </location>
</feature>
<feature type="compositionally biased region" description="Basic and acidic residues" evidence="7">
    <location>
        <begin position="761"/>
        <end position="770"/>
    </location>
</feature>
<evidence type="ECO:0000256" key="6">
    <source>
        <dbReference type="ARBA" id="ARBA00023136"/>
    </source>
</evidence>
<dbReference type="GO" id="GO:0005886">
    <property type="term" value="C:plasma membrane"/>
    <property type="evidence" value="ECO:0007669"/>
    <property type="project" value="UniProtKB-SubCell"/>
</dbReference>
<feature type="transmembrane region" description="Helical" evidence="8">
    <location>
        <begin position="258"/>
        <end position="279"/>
    </location>
</feature>
<dbReference type="InterPro" id="IPR011066">
    <property type="entry name" value="MscS_channel_C_sf"/>
</dbReference>
<comment type="subcellular location">
    <subcellularLocation>
        <location evidence="1">Cell membrane</location>
        <topology evidence="1">Multi-pass membrane protein</topology>
    </subcellularLocation>
</comment>
<dbReference type="InterPro" id="IPR010920">
    <property type="entry name" value="LSM_dom_sf"/>
</dbReference>
<feature type="chain" id="PRO_5013070251" evidence="9">
    <location>
        <begin position="33"/>
        <end position="770"/>
    </location>
</feature>
<dbReference type="AlphaFoldDB" id="A0A1V2ZYJ1"/>
<dbReference type="SUPFAM" id="SSF50182">
    <property type="entry name" value="Sm-like ribonucleoproteins"/>
    <property type="match status" value="1"/>
</dbReference>
<dbReference type="Pfam" id="PF21088">
    <property type="entry name" value="MS_channel_1st"/>
    <property type="match status" value="1"/>
</dbReference>
<feature type="domain" description="Mechanosensitive ion channel MscS C-terminal" evidence="11">
    <location>
        <begin position="625"/>
        <end position="709"/>
    </location>
</feature>
<feature type="region of interest" description="Disordered" evidence="7">
    <location>
        <begin position="729"/>
        <end position="770"/>
    </location>
</feature>
<protein>
    <submittedName>
        <fullName evidence="14">Mechanosensitive ion channel protein MscS</fullName>
    </submittedName>
</protein>
<dbReference type="InterPro" id="IPR045276">
    <property type="entry name" value="YbiO_bact"/>
</dbReference>
<evidence type="ECO:0000259" key="10">
    <source>
        <dbReference type="Pfam" id="PF00924"/>
    </source>
</evidence>
<comment type="similarity">
    <text evidence="2">Belongs to the MscS (TC 1.A.23) family.</text>
</comment>
<feature type="transmembrane region" description="Helical" evidence="8">
    <location>
        <begin position="456"/>
        <end position="482"/>
    </location>
</feature>
<feature type="transmembrane region" description="Helical" evidence="8">
    <location>
        <begin position="503"/>
        <end position="525"/>
    </location>
</feature>
<dbReference type="Gene3D" id="3.30.70.100">
    <property type="match status" value="1"/>
</dbReference>
<dbReference type="InterPro" id="IPR049278">
    <property type="entry name" value="MS_channel_C"/>
</dbReference>
<reference evidence="14 15" key="1">
    <citation type="submission" date="2017-02" db="EMBL/GenBank/DDBJ databases">
        <title>Genomic diversity within the haloalkaliphilic genus Thioalkalivibrio.</title>
        <authorList>
            <person name="Ahn A.-C."/>
            <person name="Meier-Kolthoff J."/>
            <person name="Overmars L."/>
            <person name="Richter M."/>
            <person name="Woyke T."/>
            <person name="Sorokin D.Y."/>
            <person name="Muyzer G."/>
        </authorList>
    </citation>
    <scope>NUCLEOTIDE SEQUENCE [LARGE SCALE GENOMIC DNA]</scope>
    <source>
        <strain evidence="14 15">HL17</strain>
    </source>
</reference>
<evidence type="ECO:0000256" key="2">
    <source>
        <dbReference type="ARBA" id="ARBA00008017"/>
    </source>
</evidence>
<keyword evidence="6 8" id="KW-0472">Membrane</keyword>
<feature type="transmembrane region" description="Helical" evidence="8">
    <location>
        <begin position="531"/>
        <end position="549"/>
    </location>
</feature>
<dbReference type="InterPro" id="IPR023408">
    <property type="entry name" value="MscS_beta-dom_sf"/>
</dbReference>
<feature type="transmembrane region" description="Helical" evidence="8">
    <location>
        <begin position="127"/>
        <end position="150"/>
    </location>
</feature>
<keyword evidence="4 8" id="KW-0812">Transmembrane</keyword>
<evidence type="ECO:0000256" key="9">
    <source>
        <dbReference type="SAM" id="SignalP"/>
    </source>
</evidence>
<feature type="transmembrane region" description="Helical" evidence="8">
    <location>
        <begin position="330"/>
        <end position="352"/>
    </location>
</feature>
<gene>
    <name evidence="14" type="ORF">B1A74_07565</name>
</gene>
<evidence type="ECO:0000256" key="7">
    <source>
        <dbReference type="SAM" id="MobiDB-lite"/>
    </source>
</evidence>
<accession>A0A1V2ZYJ1</accession>
<evidence type="ECO:0000259" key="11">
    <source>
        <dbReference type="Pfam" id="PF21082"/>
    </source>
</evidence>
<feature type="transmembrane region" description="Helical" evidence="8">
    <location>
        <begin position="427"/>
        <end position="444"/>
    </location>
</feature>
<evidence type="ECO:0000313" key="14">
    <source>
        <dbReference type="EMBL" id="OOC10149.1"/>
    </source>
</evidence>
<dbReference type="RefSeq" id="WP_077244249.1">
    <property type="nucleotide sequence ID" value="NZ_MUZR01000023.1"/>
</dbReference>
<dbReference type="Gene3D" id="2.30.30.60">
    <property type="match status" value="1"/>
</dbReference>
<feature type="transmembrane region" description="Helical" evidence="8">
    <location>
        <begin position="364"/>
        <end position="389"/>
    </location>
</feature>
<feature type="transmembrane region" description="Helical" evidence="8">
    <location>
        <begin position="291"/>
        <end position="309"/>
    </location>
</feature>
<evidence type="ECO:0000256" key="8">
    <source>
        <dbReference type="SAM" id="Phobius"/>
    </source>
</evidence>
<dbReference type="PANTHER" id="PTHR30460:SF0">
    <property type="entry name" value="MODERATE CONDUCTANCE MECHANOSENSITIVE CHANNEL YBIO"/>
    <property type="match status" value="1"/>
</dbReference>
<keyword evidence="3" id="KW-1003">Cell membrane</keyword>
<keyword evidence="15" id="KW-1185">Reference proteome</keyword>
<evidence type="ECO:0000256" key="3">
    <source>
        <dbReference type="ARBA" id="ARBA00022475"/>
    </source>
</evidence>
<evidence type="ECO:0000256" key="5">
    <source>
        <dbReference type="ARBA" id="ARBA00022989"/>
    </source>
</evidence>
<dbReference type="Pfam" id="PF00924">
    <property type="entry name" value="MS_channel_2nd"/>
    <property type="match status" value="1"/>
</dbReference>
<dbReference type="InterPro" id="IPR011014">
    <property type="entry name" value="MscS_channel_TM-2"/>
</dbReference>
<feature type="domain" description="Mechanosensitive ion channel MscS" evidence="10">
    <location>
        <begin position="552"/>
        <end position="614"/>
    </location>
</feature>
<proteinExistence type="inferred from homology"/>
<dbReference type="Pfam" id="PF25392">
    <property type="entry name" value="MS_channel_TM1"/>
    <property type="match status" value="1"/>
</dbReference>
<comment type="caution">
    <text evidence="14">The sequence shown here is derived from an EMBL/GenBank/DDBJ whole genome shotgun (WGS) entry which is preliminary data.</text>
</comment>
<feature type="domain" description="Mechanosensitive ion channel transmembrane helices 2/3" evidence="12">
    <location>
        <begin position="510"/>
        <end position="550"/>
    </location>
</feature>
<dbReference type="InterPro" id="IPR049142">
    <property type="entry name" value="MS_channel_1st"/>
</dbReference>
<dbReference type="Pfam" id="PF21082">
    <property type="entry name" value="MS_channel_3rd"/>
    <property type="match status" value="1"/>
</dbReference>
<dbReference type="STRING" id="252474.B1A74_07565"/>
<evidence type="ECO:0000256" key="4">
    <source>
        <dbReference type="ARBA" id="ARBA00022692"/>
    </source>
</evidence>
<dbReference type="InterPro" id="IPR057485">
    <property type="entry name" value="YbiO-like_TM1"/>
</dbReference>
<dbReference type="PANTHER" id="PTHR30460">
    <property type="entry name" value="MODERATE CONDUCTANCE MECHANOSENSITIVE CHANNEL YBIO"/>
    <property type="match status" value="1"/>
</dbReference>
<dbReference type="InterPro" id="IPR006685">
    <property type="entry name" value="MscS_channel_2nd"/>
</dbReference>